<comment type="caution">
    <text evidence="2">The sequence shown here is derived from an EMBL/GenBank/DDBJ whole genome shotgun (WGS) entry which is preliminary data.</text>
</comment>
<name>A0A395W864_9FIRM</name>
<organism evidence="2 3">
    <name type="scientific">Holdemanella biformis</name>
    <dbReference type="NCBI Taxonomy" id="1735"/>
    <lineage>
        <taxon>Bacteria</taxon>
        <taxon>Bacillati</taxon>
        <taxon>Bacillota</taxon>
        <taxon>Erysipelotrichia</taxon>
        <taxon>Erysipelotrichales</taxon>
        <taxon>Erysipelotrichaceae</taxon>
        <taxon>Holdemanella</taxon>
    </lineage>
</organism>
<evidence type="ECO:0000256" key="1">
    <source>
        <dbReference type="SAM" id="Phobius"/>
    </source>
</evidence>
<keyword evidence="1" id="KW-0812">Transmembrane</keyword>
<protein>
    <submittedName>
        <fullName evidence="2">Uncharacterized protein</fullName>
    </submittedName>
</protein>
<reference evidence="2 3" key="1">
    <citation type="submission" date="2018-08" db="EMBL/GenBank/DDBJ databases">
        <title>A genome reference for cultivated species of the human gut microbiota.</title>
        <authorList>
            <person name="Zou Y."/>
            <person name="Xue W."/>
            <person name="Luo G."/>
        </authorList>
    </citation>
    <scope>NUCLEOTIDE SEQUENCE [LARGE SCALE GENOMIC DNA]</scope>
    <source>
        <strain evidence="2 3">AF15-20</strain>
    </source>
</reference>
<feature type="transmembrane region" description="Helical" evidence="1">
    <location>
        <begin position="37"/>
        <end position="59"/>
    </location>
</feature>
<keyword evidence="1" id="KW-0472">Membrane</keyword>
<evidence type="ECO:0000313" key="2">
    <source>
        <dbReference type="EMBL" id="RGU88319.1"/>
    </source>
</evidence>
<proteinExistence type="predicted"/>
<dbReference type="Proteomes" id="UP000265489">
    <property type="component" value="Unassembled WGS sequence"/>
</dbReference>
<dbReference type="AlphaFoldDB" id="A0A395W864"/>
<sequence>MDDVKEQNSVLQTKVDDHNHSMLTMSKKLNRSEVKKYVDAFLVIIGLLIIVGTVIYYLFYNFNSTTMYAICGIVLVVMILLLYIRNYKNNRYGGINSKMIFLMHISFDPIIIDCINLNSLNKRVSLVAVIFFCNSGLSGRLDCCLYIRL</sequence>
<dbReference type="RefSeq" id="WP_118326056.1">
    <property type="nucleotide sequence ID" value="NZ_CATXNH010000092.1"/>
</dbReference>
<feature type="transmembrane region" description="Helical" evidence="1">
    <location>
        <begin position="65"/>
        <end position="84"/>
    </location>
</feature>
<gene>
    <name evidence="2" type="ORF">DWW32_13200</name>
</gene>
<dbReference type="EMBL" id="QRYQ01000054">
    <property type="protein sequence ID" value="RGU88319.1"/>
    <property type="molecule type" value="Genomic_DNA"/>
</dbReference>
<evidence type="ECO:0000313" key="3">
    <source>
        <dbReference type="Proteomes" id="UP000265489"/>
    </source>
</evidence>
<keyword evidence="1" id="KW-1133">Transmembrane helix</keyword>
<accession>A0A395W864</accession>